<name>A0AAE0L393_9CHLO</name>
<accession>A0AAE0L393</accession>
<comment type="caution">
    <text evidence="2">The sequence shown here is derived from an EMBL/GenBank/DDBJ whole genome shotgun (WGS) entry which is preliminary data.</text>
</comment>
<dbReference type="EMBL" id="LGRX02010537">
    <property type="protein sequence ID" value="KAK3270184.1"/>
    <property type="molecule type" value="Genomic_DNA"/>
</dbReference>
<proteinExistence type="predicted"/>
<protein>
    <submittedName>
        <fullName evidence="2">Uncharacterized protein</fullName>
    </submittedName>
</protein>
<sequence>MRGVGWFLDNATKGKEFVAHFDYSDPDPYLGITFYGRKYGCLLLRQRRAAGHSDSGDPHGRDNRGDRKKTAARTTSSRELTEVSDNDATDESAAADDDDDDDEPFDIKSAIAVTDKNREEMKKKGMHVVYSQKRFI</sequence>
<evidence type="ECO:0000256" key="1">
    <source>
        <dbReference type="SAM" id="MobiDB-lite"/>
    </source>
</evidence>
<gene>
    <name evidence="2" type="ORF">CYMTET_21409</name>
</gene>
<keyword evidence="3" id="KW-1185">Reference proteome</keyword>
<feature type="compositionally biased region" description="Acidic residues" evidence="1">
    <location>
        <begin position="82"/>
        <end position="104"/>
    </location>
</feature>
<evidence type="ECO:0000313" key="2">
    <source>
        <dbReference type="EMBL" id="KAK3270184.1"/>
    </source>
</evidence>
<dbReference type="AlphaFoldDB" id="A0AAE0L393"/>
<dbReference type="Proteomes" id="UP001190700">
    <property type="component" value="Unassembled WGS sequence"/>
</dbReference>
<feature type="region of interest" description="Disordered" evidence="1">
    <location>
        <begin position="48"/>
        <end position="113"/>
    </location>
</feature>
<evidence type="ECO:0000313" key="3">
    <source>
        <dbReference type="Proteomes" id="UP001190700"/>
    </source>
</evidence>
<reference evidence="2 3" key="1">
    <citation type="journal article" date="2015" name="Genome Biol. Evol.">
        <title>Comparative Genomics of a Bacterivorous Green Alga Reveals Evolutionary Causalities and Consequences of Phago-Mixotrophic Mode of Nutrition.</title>
        <authorList>
            <person name="Burns J.A."/>
            <person name="Paasch A."/>
            <person name="Narechania A."/>
            <person name="Kim E."/>
        </authorList>
    </citation>
    <scope>NUCLEOTIDE SEQUENCE [LARGE SCALE GENOMIC DNA]</scope>
    <source>
        <strain evidence="2 3">PLY_AMNH</strain>
    </source>
</reference>
<feature type="compositionally biased region" description="Basic and acidic residues" evidence="1">
    <location>
        <begin position="54"/>
        <end position="69"/>
    </location>
</feature>
<organism evidence="2 3">
    <name type="scientific">Cymbomonas tetramitiformis</name>
    <dbReference type="NCBI Taxonomy" id="36881"/>
    <lineage>
        <taxon>Eukaryota</taxon>
        <taxon>Viridiplantae</taxon>
        <taxon>Chlorophyta</taxon>
        <taxon>Pyramimonadophyceae</taxon>
        <taxon>Pyramimonadales</taxon>
        <taxon>Pyramimonadaceae</taxon>
        <taxon>Cymbomonas</taxon>
    </lineage>
</organism>